<dbReference type="Proteomes" id="UP000185753">
    <property type="component" value="Unassembled WGS sequence"/>
</dbReference>
<gene>
    <name evidence="1" type="ORF">A9J31_05535</name>
</gene>
<proteinExistence type="predicted"/>
<name>A0A1A7RAL1_9GAMM</name>
<evidence type="ECO:0000313" key="2">
    <source>
        <dbReference type="Proteomes" id="UP000185753"/>
    </source>
</evidence>
<comment type="caution">
    <text evidence="1">The sequence shown here is derived from an EMBL/GenBank/DDBJ whole genome shotgun (WGS) entry which is preliminary data.</text>
</comment>
<reference evidence="2" key="1">
    <citation type="submission" date="2016-06" db="EMBL/GenBank/DDBJ databases">
        <authorList>
            <person name="Radolfova-Krizova L."/>
            <person name="Nemec A."/>
        </authorList>
    </citation>
    <scope>NUCLEOTIDE SEQUENCE [LARGE SCALE GENOMIC DNA]</scope>
    <source>
        <strain evidence="2">ANC 4275</strain>
    </source>
</reference>
<organism evidence="1 2">
    <name type="scientific">Acinetobacter gandensis</name>
    <dbReference type="NCBI Taxonomy" id="1443941"/>
    <lineage>
        <taxon>Bacteria</taxon>
        <taxon>Pseudomonadati</taxon>
        <taxon>Pseudomonadota</taxon>
        <taxon>Gammaproteobacteria</taxon>
        <taxon>Moraxellales</taxon>
        <taxon>Moraxellaceae</taxon>
        <taxon>Acinetobacter</taxon>
    </lineage>
</organism>
<dbReference type="AlphaFoldDB" id="A0A1A7RAL1"/>
<dbReference type="EMBL" id="LZDS01000025">
    <property type="protein sequence ID" value="OBX28529.1"/>
    <property type="molecule type" value="Genomic_DNA"/>
</dbReference>
<protein>
    <recommendedName>
        <fullName evidence="3">GIY-YIG domain-containing protein</fullName>
    </recommendedName>
</protein>
<dbReference type="RefSeq" id="WP_067764844.1">
    <property type="nucleotide sequence ID" value="NZ_LZDS01000025.1"/>
</dbReference>
<evidence type="ECO:0000313" key="1">
    <source>
        <dbReference type="EMBL" id="OBX28529.1"/>
    </source>
</evidence>
<accession>A0A1A7RAL1</accession>
<evidence type="ECO:0008006" key="3">
    <source>
        <dbReference type="Google" id="ProtNLM"/>
    </source>
</evidence>
<keyword evidence="2" id="KW-1185">Reference proteome</keyword>
<dbReference type="OrthoDB" id="5869583at2"/>
<sequence length="152" mass="17633">MRYLDRLIEHCIQAKNVLPEHIFEFTTLEQLPSHGRFIYVIQQIEGDINTTFQQFQNFRLLKTHACAKLNRPSQVLYVGSSRHSIRNRLAQHLGFGHKSTYALHLNQWFQGQYEITIHQYADTLPAEVLQLIEDDLADQLQPAFGKSGANNK</sequence>